<dbReference type="RefSeq" id="WP_142644333.1">
    <property type="nucleotide sequence ID" value="NZ_VDGI01000055.1"/>
</dbReference>
<evidence type="ECO:0000313" key="3">
    <source>
        <dbReference type="Proteomes" id="UP000316626"/>
    </source>
</evidence>
<dbReference type="Pfam" id="PF09346">
    <property type="entry name" value="SMI1_KNR4"/>
    <property type="match status" value="1"/>
</dbReference>
<accession>A0A544TD82</accession>
<comment type="caution">
    <text evidence="2">The sequence shown here is derived from an EMBL/GenBank/DDBJ whole genome shotgun (WGS) entry which is preliminary data.</text>
</comment>
<evidence type="ECO:0000313" key="2">
    <source>
        <dbReference type="EMBL" id="TQR15401.1"/>
    </source>
</evidence>
<dbReference type="InterPro" id="IPR037883">
    <property type="entry name" value="Knr4/Smi1-like_sf"/>
</dbReference>
<dbReference type="OrthoDB" id="2875031at2"/>
<dbReference type="Proteomes" id="UP000316626">
    <property type="component" value="Unassembled WGS sequence"/>
</dbReference>
<dbReference type="Gene3D" id="3.40.1580.10">
    <property type="entry name" value="SMI1/KNR4-like"/>
    <property type="match status" value="1"/>
</dbReference>
<feature type="domain" description="Knr4/Smi1-like" evidence="1">
    <location>
        <begin position="34"/>
        <end position="109"/>
    </location>
</feature>
<evidence type="ECO:0000259" key="1">
    <source>
        <dbReference type="Pfam" id="PF09346"/>
    </source>
</evidence>
<dbReference type="AlphaFoldDB" id="A0A544TD82"/>
<dbReference type="EMBL" id="VDGI01000055">
    <property type="protein sequence ID" value="TQR15401.1"/>
    <property type="molecule type" value="Genomic_DNA"/>
</dbReference>
<proteinExistence type="predicted"/>
<gene>
    <name evidence="2" type="ORF">FG384_19405</name>
</gene>
<organism evidence="2 3">
    <name type="scientific">Psychrobacillus vulpis</name>
    <dbReference type="NCBI Taxonomy" id="2325572"/>
    <lineage>
        <taxon>Bacteria</taxon>
        <taxon>Bacillati</taxon>
        <taxon>Bacillota</taxon>
        <taxon>Bacilli</taxon>
        <taxon>Bacillales</taxon>
        <taxon>Bacillaceae</taxon>
        <taxon>Psychrobacillus</taxon>
    </lineage>
</organism>
<keyword evidence="3" id="KW-1185">Reference proteome</keyword>
<reference evidence="2 3" key="1">
    <citation type="submission" date="2019-06" db="EMBL/GenBank/DDBJ databases">
        <title>Psychrobacillus vulpis sp. nov., a new species isolated from feces of a red fox that inhabits in The Tablas de Daimiel Natural Park, Albacete, Spain.</title>
        <authorList>
            <person name="Rodriguez M."/>
            <person name="Reina J.C."/>
            <person name="Bejar V."/>
            <person name="Llamas I."/>
        </authorList>
    </citation>
    <scope>NUCLEOTIDE SEQUENCE [LARGE SCALE GENOMIC DNA]</scope>
    <source>
        <strain evidence="2 3">Z8</strain>
    </source>
</reference>
<sequence>MKDINFLISKWEQILHKLENNNGKVHPIEIGKKAALQEVEAIEKELGYKLPPSYKYILYNLGKSLSFYYSFSEDTIIPSEYKEIYSGEINWNTDFLQNLNRLADDYVPI</sequence>
<dbReference type="InterPro" id="IPR018958">
    <property type="entry name" value="Knr4/Smi1-like_dom"/>
</dbReference>
<dbReference type="SUPFAM" id="SSF160631">
    <property type="entry name" value="SMI1/KNR4-like"/>
    <property type="match status" value="1"/>
</dbReference>
<name>A0A544TD82_9BACI</name>
<protein>
    <submittedName>
        <fullName evidence="2">SMI1/KNR4 family protein</fullName>
    </submittedName>
</protein>